<evidence type="ECO:0000256" key="3">
    <source>
        <dbReference type="ARBA" id="ARBA00022777"/>
    </source>
</evidence>
<comment type="similarity">
    <text evidence="1 4">Belongs to the FGGY kinase family.</text>
</comment>
<dbReference type="GO" id="GO:0016773">
    <property type="term" value="F:phosphotransferase activity, alcohol group as acceptor"/>
    <property type="evidence" value="ECO:0007669"/>
    <property type="project" value="InterPro"/>
</dbReference>
<evidence type="ECO:0000313" key="7">
    <source>
        <dbReference type="EMBL" id="XBS69482.1"/>
    </source>
</evidence>
<evidence type="ECO:0000256" key="4">
    <source>
        <dbReference type="RuleBase" id="RU003733"/>
    </source>
</evidence>
<evidence type="ECO:0000259" key="6">
    <source>
        <dbReference type="Pfam" id="PF02782"/>
    </source>
</evidence>
<dbReference type="PROSITE" id="PS00445">
    <property type="entry name" value="FGGY_KINASES_2"/>
    <property type="match status" value="1"/>
</dbReference>
<accession>A0AAU7Q976</accession>
<dbReference type="PANTHER" id="PTHR43095:SF3">
    <property type="entry name" value="L-XYLULOSE_3-KETO-L-GULONATE KINASE"/>
    <property type="match status" value="1"/>
</dbReference>
<dbReference type="Pfam" id="PF02782">
    <property type="entry name" value="FGGY_C"/>
    <property type="match status" value="1"/>
</dbReference>
<evidence type="ECO:0000256" key="2">
    <source>
        <dbReference type="ARBA" id="ARBA00022679"/>
    </source>
</evidence>
<evidence type="ECO:0000259" key="5">
    <source>
        <dbReference type="Pfam" id="PF00370"/>
    </source>
</evidence>
<dbReference type="PIRSF" id="PIRSF000538">
    <property type="entry name" value="GlpK"/>
    <property type="match status" value="1"/>
</dbReference>
<name>A0AAU7Q976_9GAMM</name>
<dbReference type="InterPro" id="IPR018483">
    <property type="entry name" value="Carb_kinase_FGGY_CS"/>
</dbReference>
<dbReference type="PANTHER" id="PTHR43095">
    <property type="entry name" value="SUGAR KINASE"/>
    <property type="match status" value="1"/>
</dbReference>
<proteinExistence type="inferred from homology"/>
<organism evidence="7">
    <name type="scientific">Acerihabitans sp. KWT182</name>
    <dbReference type="NCBI Taxonomy" id="3157919"/>
    <lineage>
        <taxon>Bacteria</taxon>
        <taxon>Pseudomonadati</taxon>
        <taxon>Pseudomonadota</taxon>
        <taxon>Gammaproteobacteria</taxon>
        <taxon>Enterobacterales</taxon>
        <taxon>Pectobacteriaceae</taxon>
        <taxon>Acerihabitans</taxon>
    </lineage>
</organism>
<feature type="domain" description="Carbohydrate kinase FGGY C-terminal" evidence="6">
    <location>
        <begin position="259"/>
        <end position="441"/>
    </location>
</feature>
<dbReference type="EC" id="2.7.1.-" evidence="7"/>
<dbReference type="GO" id="GO:0016301">
    <property type="term" value="F:kinase activity"/>
    <property type="evidence" value="ECO:0007669"/>
    <property type="project" value="UniProtKB-KW"/>
</dbReference>
<dbReference type="Gene3D" id="3.30.420.40">
    <property type="match status" value="2"/>
</dbReference>
<protein>
    <submittedName>
        <fullName evidence="7">FGGY-family carbohydrate kinase</fullName>
        <ecNumber evidence="7">2.7.1.-</ecNumber>
    </submittedName>
</protein>
<dbReference type="InterPro" id="IPR018484">
    <property type="entry name" value="FGGY_N"/>
</dbReference>
<dbReference type="Pfam" id="PF00370">
    <property type="entry name" value="FGGY_N"/>
    <property type="match status" value="1"/>
</dbReference>
<dbReference type="GO" id="GO:0005975">
    <property type="term" value="P:carbohydrate metabolic process"/>
    <property type="evidence" value="ECO:0007669"/>
    <property type="project" value="InterPro"/>
</dbReference>
<reference evidence="7" key="1">
    <citation type="submission" date="2024-06" db="EMBL/GenBank/DDBJ databases">
        <authorList>
            <person name="Coelho C."/>
            <person name="Bento M."/>
            <person name="Garcia E."/>
            <person name="Camelo A."/>
            <person name="Brandao I."/>
            <person name="Espirito Santo C."/>
            <person name="Trovao J."/>
            <person name="Verissimo A."/>
            <person name="Costa J."/>
            <person name="Tiago I."/>
        </authorList>
    </citation>
    <scope>NUCLEOTIDE SEQUENCE</scope>
    <source>
        <strain evidence="7">KWT182</strain>
    </source>
</reference>
<dbReference type="InterPro" id="IPR018485">
    <property type="entry name" value="FGGY_C"/>
</dbReference>
<dbReference type="SUPFAM" id="SSF53067">
    <property type="entry name" value="Actin-like ATPase domain"/>
    <property type="match status" value="2"/>
</dbReference>
<dbReference type="CDD" id="cd07802">
    <property type="entry name" value="ASKHA_NBD_FGGY_EcLyxK-like"/>
    <property type="match status" value="1"/>
</dbReference>
<gene>
    <name evidence="7" type="ORF">ABK905_24315</name>
</gene>
<sequence>MACFLGIDIGGTVTKAGLYSAEGNEVGVAERYAALLSPQPGFTERDMEELWQTVCLVIREALSVSRVDPGDILGVSFSSHGKGLYAIDGQGRPVRNGIISSDTRALALVRQWQEQGVDRLTYPRGLQQLWTAHPATLLRWLKINEPENYDRISAVLMVHDYVRYRLTGVIAAEVTNISGSNLYNQHSGEYDPQLMDDFGIGEVRHKTAPVVGSTQQTGTVTESAAQSCGLAVGTPVYGGLFDVVASAVCSGLCDDQVLSAVAGTWSIATCVTDGIIPADYPYVWGRYCVPGKYFVHEGSPTSAANLAWFMRHFCGDEKDPYRQFDQWVAERSGHDTELVFLPYLFGSNYSLNLAGGLVGMRSHHEKADIIYALYEGIVFSHLLHQDRILRLNPQVKRIRITGGPTHSAVWMQMFADAGNLPLDVINIKQSGCRAAALCAAVGRGYYADFAQAMAAAKPDVRTYIPRRDVHSQLRRQMDRYLDTAKALSEVSDAQ</sequence>
<dbReference type="InterPro" id="IPR043129">
    <property type="entry name" value="ATPase_NBD"/>
</dbReference>
<dbReference type="InterPro" id="IPR050406">
    <property type="entry name" value="FGGY_Carb_Kinase"/>
</dbReference>
<evidence type="ECO:0000256" key="1">
    <source>
        <dbReference type="ARBA" id="ARBA00009156"/>
    </source>
</evidence>
<dbReference type="InterPro" id="IPR000577">
    <property type="entry name" value="Carb_kinase_FGGY"/>
</dbReference>
<dbReference type="AlphaFoldDB" id="A0AAU7Q976"/>
<feature type="domain" description="Carbohydrate kinase FGGY N-terminal" evidence="5">
    <location>
        <begin position="4"/>
        <end position="249"/>
    </location>
</feature>
<keyword evidence="2 4" id="KW-0808">Transferase</keyword>
<dbReference type="EMBL" id="CP157947">
    <property type="protein sequence ID" value="XBS69482.1"/>
    <property type="molecule type" value="Genomic_DNA"/>
</dbReference>
<keyword evidence="3 4" id="KW-0418">Kinase</keyword>